<dbReference type="AlphaFoldDB" id="A0ABD0Y7E4"/>
<comment type="caution">
    <text evidence="2">The sequence shown here is derived from an EMBL/GenBank/DDBJ whole genome shotgun (WGS) entry which is preliminary data.</text>
</comment>
<reference evidence="2 3" key="1">
    <citation type="submission" date="2024-07" db="EMBL/GenBank/DDBJ databases">
        <title>Chromosome-level genome assembly of the water stick insect Ranatra chinensis (Heteroptera: Nepidae).</title>
        <authorList>
            <person name="Liu X."/>
        </authorList>
    </citation>
    <scope>NUCLEOTIDE SEQUENCE [LARGE SCALE GENOMIC DNA]</scope>
    <source>
        <strain evidence="2">Cailab_2021Rc</strain>
        <tissue evidence="2">Muscle</tissue>
    </source>
</reference>
<keyword evidence="3" id="KW-1185">Reference proteome</keyword>
<feature type="region of interest" description="Disordered" evidence="1">
    <location>
        <begin position="273"/>
        <end position="377"/>
    </location>
</feature>
<feature type="compositionally biased region" description="Low complexity" evidence="1">
    <location>
        <begin position="291"/>
        <end position="306"/>
    </location>
</feature>
<proteinExistence type="predicted"/>
<organism evidence="2 3">
    <name type="scientific">Ranatra chinensis</name>
    <dbReference type="NCBI Taxonomy" id="642074"/>
    <lineage>
        <taxon>Eukaryota</taxon>
        <taxon>Metazoa</taxon>
        <taxon>Ecdysozoa</taxon>
        <taxon>Arthropoda</taxon>
        <taxon>Hexapoda</taxon>
        <taxon>Insecta</taxon>
        <taxon>Pterygota</taxon>
        <taxon>Neoptera</taxon>
        <taxon>Paraneoptera</taxon>
        <taxon>Hemiptera</taxon>
        <taxon>Heteroptera</taxon>
        <taxon>Panheteroptera</taxon>
        <taxon>Nepomorpha</taxon>
        <taxon>Nepidae</taxon>
        <taxon>Ranatrinae</taxon>
        <taxon>Ranatra</taxon>
    </lineage>
</organism>
<evidence type="ECO:0000256" key="1">
    <source>
        <dbReference type="SAM" id="MobiDB-lite"/>
    </source>
</evidence>
<evidence type="ECO:0000313" key="2">
    <source>
        <dbReference type="EMBL" id="KAL1123167.1"/>
    </source>
</evidence>
<feature type="compositionally biased region" description="Polar residues" evidence="1">
    <location>
        <begin position="307"/>
        <end position="322"/>
    </location>
</feature>
<sequence>MWIGVIFNFGTEDFVDSGNVKVVMYGLIGNISEGIENGTEYGVPDHWAVIPLLNPSSPVTSTSPRTRHFGQEHPEMWTLIPLLVLLSTAFGIPSYSGERKRLREIWSSGEAMEVSNFKNCHNCHYRTPWNSAVPPFFLELLRPPYRFRQDYYRFYPVQPSTTNNGHHKLPPLFKPADAIPARHPQSNKPFLLNLYEPSKYITTPSPLTTESHKVTPTEPNKYRPSGVESTTEDYTMHTTTYASTGSVSHHPEPAITTHIEDTQAPTTYEYETTIGETDGPTSGTNFEHSLSDSTSSDISSTSVTEDLSTAQDLTTYDTNSTPEKVPEESTPSPTNSEYSHTSGGISLVGEQANGVTPSSESGVNSKTPLSPKTEKRQVLPYYNSRDHYFKRFPLSWGQKIKIPPYKPVFPIGLRPGKKYMSDKSTPPVTPYTTTNAPTTSEIPTTYFTSTEASYKGGPSVIDKLVLYMNNRLVDAVEARGTLREKRSFDKTPSSVMTEYMSEALEELDEETLLDILSTLEDEYLTRASPEEVDVIEDTFDRLRISVMRAKAETGARFRVDDEWRIKRATKKQRAEGAAAILELLTSEDKYPERTDPGMYDDEEMGYDDYYYYDDEAVSDSEEEPSLLQLVSLANKHHAADIRR</sequence>
<name>A0ABD0Y7E4_9HEMI</name>
<protein>
    <submittedName>
        <fullName evidence="2">Uncharacterized protein</fullName>
    </submittedName>
</protein>
<feature type="compositionally biased region" description="Polar residues" evidence="1">
    <location>
        <begin position="353"/>
        <end position="370"/>
    </location>
</feature>
<evidence type="ECO:0000313" key="3">
    <source>
        <dbReference type="Proteomes" id="UP001558652"/>
    </source>
</evidence>
<gene>
    <name evidence="2" type="ORF">AAG570_002254</name>
</gene>
<feature type="region of interest" description="Disordered" evidence="1">
    <location>
        <begin position="202"/>
        <end position="233"/>
    </location>
</feature>
<dbReference type="EMBL" id="JBFDAA010000012">
    <property type="protein sequence ID" value="KAL1123167.1"/>
    <property type="molecule type" value="Genomic_DNA"/>
</dbReference>
<dbReference type="Proteomes" id="UP001558652">
    <property type="component" value="Unassembled WGS sequence"/>
</dbReference>
<feature type="compositionally biased region" description="Polar residues" evidence="1">
    <location>
        <begin position="329"/>
        <end position="344"/>
    </location>
</feature>
<accession>A0ABD0Y7E4</accession>
<feature type="compositionally biased region" description="Polar residues" evidence="1">
    <location>
        <begin position="279"/>
        <end position="288"/>
    </location>
</feature>